<feature type="domain" description="CdaR GGDEF-like" evidence="3">
    <location>
        <begin position="270"/>
        <end position="393"/>
    </location>
</feature>
<reference evidence="4 5" key="1">
    <citation type="submission" date="2018-03" db="EMBL/GenBank/DDBJ databases">
        <title>Genomic Encyclopedia of Type Strains, Phase III (KMG-III): the genomes of soil and plant-associated and newly described type strains.</title>
        <authorList>
            <person name="Whitman W."/>
        </authorList>
    </citation>
    <scope>NUCLEOTIDE SEQUENCE [LARGE SCALE GENOMIC DNA]</scope>
    <source>
        <strain evidence="4 5">CGMCC 4.7125</strain>
    </source>
</reference>
<comment type="similarity">
    <text evidence="1">Belongs to the CdaR family.</text>
</comment>
<sequence length="506" mass="53828">MSVPVRRLLALPEWAGTVRVMAGAEGLDRTVALPRPVSDLSPEHTVGAGELVVATGPMPQGDWRIDALLRRVADAAGAGVLLPATALLEGTRRLADRLAVPLLTATSEPLDLLVAARLLLAEPELDRAELVLATHRALGERPRPPEEVVTALATVLRAPVALLDDGGTPVAGELRDPGLVRVAEPVPQRVALDDGVLLAHPVPLPSAPRPALWLATELRGAAAERAESVPQALAVAAGAAQRWLLTHRLELERDARARSALLGDLLRIDGEPGDDLRRRAADAGWRLGGWHVGIRIGTTSAVDNVARGAEVTRALRAVDIDAIVVEHGDGWTAWITVDEEPTATRVRALGKRLRAAHHELRATMGAHMGVGRPHAGPDGLAATVAEASDAARLAATRPESGTFLHVDQLGMAQLLLEWTRTDTFEPAARALLAPLRGQPGDLVRTLATYLDAESSITETAAVLGVHRNTVAARIERVERELGVDLRHRDERLALHLACRTVTLADS</sequence>
<organism evidence="4 5">
    <name type="scientific">Prauserella shujinwangii</name>
    <dbReference type="NCBI Taxonomy" id="1453103"/>
    <lineage>
        <taxon>Bacteria</taxon>
        <taxon>Bacillati</taxon>
        <taxon>Actinomycetota</taxon>
        <taxon>Actinomycetes</taxon>
        <taxon>Pseudonocardiales</taxon>
        <taxon>Pseudonocardiaceae</taxon>
        <taxon>Prauserella</taxon>
    </lineage>
</organism>
<dbReference type="InterPro" id="IPR041522">
    <property type="entry name" value="CdaR_GGDEF"/>
</dbReference>
<dbReference type="Pfam" id="PF17853">
    <property type="entry name" value="GGDEF_2"/>
    <property type="match status" value="1"/>
</dbReference>
<protein>
    <submittedName>
        <fullName evidence="4">DNA-binding PucR family transcriptional regulator</fullName>
    </submittedName>
</protein>
<dbReference type="GO" id="GO:0003677">
    <property type="term" value="F:DNA binding"/>
    <property type="evidence" value="ECO:0007669"/>
    <property type="project" value="UniProtKB-KW"/>
</dbReference>
<evidence type="ECO:0000313" key="4">
    <source>
        <dbReference type="EMBL" id="PRX50415.1"/>
    </source>
</evidence>
<dbReference type="Gene3D" id="1.10.10.2840">
    <property type="entry name" value="PucR C-terminal helix-turn-helix domain"/>
    <property type="match status" value="1"/>
</dbReference>
<evidence type="ECO:0000259" key="3">
    <source>
        <dbReference type="Pfam" id="PF17853"/>
    </source>
</evidence>
<accession>A0A2T0M1F3</accession>
<dbReference type="Pfam" id="PF13556">
    <property type="entry name" value="HTH_30"/>
    <property type="match status" value="1"/>
</dbReference>
<proteinExistence type="inferred from homology"/>
<keyword evidence="4" id="KW-0238">DNA-binding</keyword>
<comment type="caution">
    <text evidence="4">The sequence shown here is derived from an EMBL/GenBank/DDBJ whole genome shotgun (WGS) entry which is preliminary data.</text>
</comment>
<dbReference type="InterPro" id="IPR042070">
    <property type="entry name" value="PucR_C-HTH_sf"/>
</dbReference>
<keyword evidence="5" id="KW-1185">Reference proteome</keyword>
<gene>
    <name evidence="4" type="ORF">B0I33_102536</name>
</gene>
<dbReference type="InterPro" id="IPR025736">
    <property type="entry name" value="PucR_C-HTH_dom"/>
</dbReference>
<evidence type="ECO:0000259" key="2">
    <source>
        <dbReference type="Pfam" id="PF13556"/>
    </source>
</evidence>
<evidence type="ECO:0000256" key="1">
    <source>
        <dbReference type="ARBA" id="ARBA00006754"/>
    </source>
</evidence>
<dbReference type="PANTHER" id="PTHR33744">
    <property type="entry name" value="CARBOHYDRATE DIACID REGULATOR"/>
    <property type="match status" value="1"/>
</dbReference>
<dbReference type="EMBL" id="PVNH01000002">
    <property type="protein sequence ID" value="PRX50415.1"/>
    <property type="molecule type" value="Genomic_DNA"/>
</dbReference>
<dbReference type="OrthoDB" id="3190266at2"/>
<dbReference type="PANTHER" id="PTHR33744:SF1">
    <property type="entry name" value="DNA-BINDING TRANSCRIPTIONAL ACTIVATOR ADER"/>
    <property type="match status" value="1"/>
</dbReference>
<evidence type="ECO:0000313" key="5">
    <source>
        <dbReference type="Proteomes" id="UP000238362"/>
    </source>
</evidence>
<feature type="domain" description="PucR C-terminal helix-turn-helix" evidence="2">
    <location>
        <begin position="442"/>
        <end position="499"/>
    </location>
</feature>
<name>A0A2T0M1F3_9PSEU</name>
<dbReference type="Proteomes" id="UP000238362">
    <property type="component" value="Unassembled WGS sequence"/>
</dbReference>
<dbReference type="InterPro" id="IPR051448">
    <property type="entry name" value="CdaR-like_regulators"/>
</dbReference>
<dbReference type="RefSeq" id="WP_106177502.1">
    <property type="nucleotide sequence ID" value="NZ_PVNH01000002.1"/>
</dbReference>
<dbReference type="AlphaFoldDB" id="A0A2T0M1F3"/>